<proteinExistence type="predicted"/>
<gene>
    <name evidence="2" type="ORF">GALMADRAFT_148106</name>
</gene>
<dbReference type="EMBL" id="KL142426">
    <property type="protein sequence ID" value="KDR66202.1"/>
    <property type="molecule type" value="Genomic_DNA"/>
</dbReference>
<accession>A0A067S8E8</accession>
<evidence type="ECO:0000256" key="1">
    <source>
        <dbReference type="SAM" id="MobiDB-lite"/>
    </source>
</evidence>
<feature type="region of interest" description="Disordered" evidence="1">
    <location>
        <begin position="175"/>
        <end position="197"/>
    </location>
</feature>
<feature type="region of interest" description="Disordered" evidence="1">
    <location>
        <begin position="104"/>
        <end position="146"/>
    </location>
</feature>
<feature type="compositionally biased region" description="Polar residues" evidence="1">
    <location>
        <begin position="175"/>
        <end position="190"/>
    </location>
</feature>
<feature type="compositionally biased region" description="Acidic residues" evidence="1">
    <location>
        <begin position="128"/>
        <end position="140"/>
    </location>
</feature>
<protein>
    <submittedName>
        <fullName evidence="2">Uncharacterized protein</fullName>
    </submittedName>
</protein>
<sequence length="325" mass="35899">MHAKLKQRVTGLNAGLLPFIDLFSTAIPPSITTINPLIQPPSTVHRLQSAAYPSTLDDADADIFTETETTDCICSFTLDGGFSIAYEMLPLALHIGNHRQSRARLLPRGREAQVEKRRSRSAGRSGREEEEEIDHEEGEDERSGRGGIGKARFHFVAIQATMPKVTSEDYDLVQASNHSQGSQDAASQSNGEDDGLPLAEASKFEDLNPLDQDMHNRLFEYDGSDVDADEDVVWGGITVSKVQYVCGSAKESQADEDREAEEAQVVDVTDFCELRGLVWSVPACDKITHTILWKGMEHSEAKTLRLLRESHPVPIPVASILQCRR</sequence>
<evidence type="ECO:0000313" key="2">
    <source>
        <dbReference type="EMBL" id="KDR66202.1"/>
    </source>
</evidence>
<organism evidence="2 3">
    <name type="scientific">Galerina marginata (strain CBS 339.88)</name>
    <dbReference type="NCBI Taxonomy" id="685588"/>
    <lineage>
        <taxon>Eukaryota</taxon>
        <taxon>Fungi</taxon>
        <taxon>Dikarya</taxon>
        <taxon>Basidiomycota</taxon>
        <taxon>Agaricomycotina</taxon>
        <taxon>Agaricomycetes</taxon>
        <taxon>Agaricomycetidae</taxon>
        <taxon>Agaricales</taxon>
        <taxon>Agaricineae</taxon>
        <taxon>Strophariaceae</taxon>
        <taxon>Galerina</taxon>
    </lineage>
</organism>
<reference evidence="3" key="1">
    <citation type="journal article" date="2014" name="Proc. Natl. Acad. Sci. U.S.A.">
        <title>Extensive sampling of basidiomycete genomes demonstrates inadequacy of the white-rot/brown-rot paradigm for wood decay fungi.</title>
        <authorList>
            <person name="Riley R."/>
            <person name="Salamov A.A."/>
            <person name="Brown D.W."/>
            <person name="Nagy L.G."/>
            <person name="Floudas D."/>
            <person name="Held B.W."/>
            <person name="Levasseur A."/>
            <person name="Lombard V."/>
            <person name="Morin E."/>
            <person name="Otillar R."/>
            <person name="Lindquist E.A."/>
            <person name="Sun H."/>
            <person name="LaButti K.M."/>
            <person name="Schmutz J."/>
            <person name="Jabbour D."/>
            <person name="Luo H."/>
            <person name="Baker S.E."/>
            <person name="Pisabarro A.G."/>
            <person name="Walton J.D."/>
            <person name="Blanchette R.A."/>
            <person name="Henrissat B."/>
            <person name="Martin F."/>
            <person name="Cullen D."/>
            <person name="Hibbett D.S."/>
            <person name="Grigoriev I.V."/>
        </authorList>
    </citation>
    <scope>NUCLEOTIDE SEQUENCE [LARGE SCALE GENOMIC DNA]</scope>
    <source>
        <strain evidence="3">CBS 339.88</strain>
    </source>
</reference>
<name>A0A067S8E8_GALM3</name>
<dbReference type="HOGENOM" id="CLU_855422_0_0_1"/>
<dbReference type="Proteomes" id="UP000027222">
    <property type="component" value="Unassembled WGS sequence"/>
</dbReference>
<keyword evidence="3" id="KW-1185">Reference proteome</keyword>
<evidence type="ECO:0000313" key="3">
    <source>
        <dbReference type="Proteomes" id="UP000027222"/>
    </source>
</evidence>
<dbReference type="AlphaFoldDB" id="A0A067S8E8"/>